<dbReference type="AlphaFoldDB" id="A0A6N0HT79"/>
<organism evidence="1 2">
    <name type="scientific">Candidatus Reidiella endopervernicosa</name>
    <dbReference type="NCBI Taxonomy" id="2738883"/>
    <lineage>
        <taxon>Bacteria</taxon>
        <taxon>Pseudomonadati</taxon>
        <taxon>Pseudomonadota</taxon>
        <taxon>Gammaproteobacteria</taxon>
        <taxon>Candidatus Reidiella</taxon>
    </lineage>
</organism>
<accession>A0A6N0HT79</accession>
<evidence type="ECO:0000313" key="1">
    <source>
        <dbReference type="EMBL" id="QKQ25593.1"/>
    </source>
</evidence>
<dbReference type="Proteomes" id="UP000509658">
    <property type="component" value="Chromosome"/>
</dbReference>
<proteinExistence type="predicted"/>
<keyword evidence="2" id="KW-1185">Reference proteome</keyword>
<reference evidence="1 2" key="1">
    <citation type="submission" date="2020-05" db="EMBL/GenBank/DDBJ databases">
        <title>Horizontal transmission and recombination maintain forever young bacterial symbiont genomes.</title>
        <authorList>
            <person name="Russell S.L."/>
            <person name="Pepper-Tunick E."/>
            <person name="Svedberg J."/>
            <person name="Byrne A."/>
            <person name="Ruelas Castillo J."/>
            <person name="Vollmers C."/>
            <person name="Beinart R.A."/>
            <person name="Corbett-Detig R."/>
        </authorList>
    </citation>
    <scope>NUCLEOTIDE SEQUENCE [LARGE SCALE GENOMIC DNA]</scope>
    <source>
        <strain evidence="1">Santa_Monica_outfall</strain>
    </source>
</reference>
<dbReference type="KEGG" id="rev:HUE57_04235"/>
<gene>
    <name evidence="1" type="ORF">HUE57_04235</name>
</gene>
<protein>
    <submittedName>
        <fullName evidence="1">Uncharacterized protein</fullName>
    </submittedName>
</protein>
<dbReference type="EMBL" id="CP054491">
    <property type="protein sequence ID" value="QKQ25593.1"/>
    <property type="molecule type" value="Genomic_DNA"/>
</dbReference>
<evidence type="ECO:0000313" key="2">
    <source>
        <dbReference type="Proteomes" id="UP000509658"/>
    </source>
</evidence>
<sequence>METPTTTSSRAAAVRRLPGWSYRLRDRVDGNDLAPCAMLHVDLTEVPKSLLPLSSSIRV</sequence>
<dbReference type="RefSeq" id="WP_174672771.1">
    <property type="nucleotide sequence ID" value="NZ_CP054491.1"/>
</dbReference>
<name>A0A6N0HT79_9GAMM</name>